<protein>
    <recommendedName>
        <fullName evidence="4">Secreted protein</fullName>
    </recommendedName>
</protein>
<dbReference type="EMBL" id="SWJE01000005">
    <property type="protein sequence ID" value="TKC89504.1"/>
    <property type="molecule type" value="Genomic_DNA"/>
</dbReference>
<feature type="signal peptide" evidence="1">
    <location>
        <begin position="1"/>
        <end position="44"/>
    </location>
</feature>
<gene>
    <name evidence="2" type="ORF">FAZ69_11290</name>
</gene>
<sequence>MPIDPRARHAARRLAQFHLVQISQLARAAAACAAAAFAFTAAHAGETAEPPDICPALKTIVASSDYAHLRSEPAAKLPGVDAADDCHTSAHVLDCRWHAHWKADGFVNDPLEELGADVAACLPNVVHDVNTPTRQHFIVKAADRRVNVTASVVGQDELRLRVTR</sequence>
<proteinExistence type="predicted"/>
<dbReference type="RefSeq" id="WP_136894327.1">
    <property type="nucleotide sequence ID" value="NZ_SWJE01000005.1"/>
</dbReference>
<evidence type="ECO:0008006" key="4">
    <source>
        <dbReference type="Google" id="ProtNLM"/>
    </source>
</evidence>
<evidence type="ECO:0000256" key="1">
    <source>
        <dbReference type="SAM" id="SignalP"/>
    </source>
</evidence>
<accession>A0A4U1I7U6</accession>
<evidence type="ECO:0000313" key="2">
    <source>
        <dbReference type="EMBL" id="TKC89504.1"/>
    </source>
</evidence>
<evidence type="ECO:0000313" key="3">
    <source>
        <dbReference type="Proteomes" id="UP000305539"/>
    </source>
</evidence>
<comment type="caution">
    <text evidence="2">The sequence shown here is derived from an EMBL/GenBank/DDBJ whole genome shotgun (WGS) entry which is preliminary data.</text>
</comment>
<organism evidence="2 3">
    <name type="scientific">Trinickia terrae</name>
    <dbReference type="NCBI Taxonomy" id="2571161"/>
    <lineage>
        <taxon>Bacteria</taxon>
        <taxon>Pseudomonadati</taxon>
        <taxon>Pseudomonadota</taxon>
        <taxon>Betaproteobacteria</taxon>
        <taxon>Burkholderiales</taxon>
        <taxon>Burkholderiaceae</taxon>
        <taxon>Trinickia</taxon>
    </lineage>
</organism>
<feature type="chain" id="PRO_5020963274" description="Secreted protein" evidence="1">
    <location>
        <begin position="45"/>
        <end position="164"/>
    </location>
</feature>
<reference evidence="2 3" key="1">
    <citation type="submission" date="2019-04" db="EMBL/GenBank/DDBJ databases">
        <title>Trinickia sp. 7GSK02, isolated from subtropical forest soil.</title>
        <authorList>
            <person name="Gao Z.-H."/>
            <person name="Qiu L.-H."/>
        </authorList>
    </citation>
    <scope>NUCLEOTIDE SEQUENCE [LARGE SCALE GENOMIC DNA]</scope>
    <source>
        <strain evidence="2 3">7GSK02</strain>
    </source>
</reference>
<dbReference type="Proteomes" id="UP000305539">
    <property type="component" value="Unassembled WGS sequence"/>
</dbReference>
<dbReference type="AlphaFoldDB" id="A0A4U1I7U6"/>
<name>A0A4U1I7U6_9BURK</name>
<keyword evidence="3" id="KW-1185">Reference proteome</keyword>
<dbReference type="OrthoDB" id="9004556at2"/>
<keyword evidence="1" id="KW-0732">Signal</keyword>